<dbReference type="EMBL" id="CAEZSF010000005">
    <property type="protein sequence ID" value="CAB4529924.1"/>
    <property type="molecule type" value="Genomic_DNA"/>
</dbReference>
<name>A0A6J6ATS5_9ZZZZ</name>
<accession>A0A6J6ATS5</accession>
<organism evidence="1">
    <name type="scientific">freshwater metagenome</name>
    <dbReference type="NCBI Taxonomy" id="449393"/>
    <lineage>
        <taxon>unclassified sequences</taxon>
        <taxon>metagenomes</taxon>
        <taxon>ecological metagenomes</taxon>
    </lineage>
</organism>
<gene>
    <name evidence="1" type="ORF">UFOPK1358_00119</name>
</gene>
<protein>
    <submittedName>
        <fullName evidence="1">Unannotated protein</fullName>
    </submittedName>
</protein>
<dbReference type="AlphaFoldDB" id="A0A6J6ATS5"/>
<evidence type="ECO:0000313" key="1">
    <source>
        <dbReference type="EMBL" id="CAB4529924.1"/>
    </source>
</evidence>
<proteinExistence type="predicted"/>
<sequence length="41" mass="4428">MNTIGNLVTATLNRSTQIGQQISQQVRAGWLLATTEGDVKL</sequence>
<reference evidence="1" key="1">
    <citation type="submission" date="2020-05" db="EMBL/GenBank/DDBJ databases">
        <authorList>
            <person name="Chiriac C."/>
            <person name="Salcher M."/>
            <person name="Ghai R."/>
            <person name="Kavagutti S V."/>
        </authorList>
    </citation>
    <scope>NUCLEOTIDE SEQUENCE</scope>
</reference>